<dbReference type="GO" id="GO:0005975">
    <property type="term" value="P:carbohydrate metabolic process"/>
    <property type="evidence" value="ECO:0007669"/>
    <property type="project" value="InterPro"/>
</dbReference>
<dbReference type="PANTHER" id="PTHR10357">
    <property type="entry name" value="ALPHA-AMYLASE FAMILY MEMBER"/>
    <property type="match status" value="1"/>
</dbReference>
<dbReference type="Pfam" id="PF00128">
    <property type="entry name" value="Alpha-amylase"/>
    <property type="match status" value="1"/>
</dbReference>
<evidence type="ECO:0000259" key="3">
    <source>
        <dbReference type="SMART" id="SM00642"/>
    </source>
</evidence>
<protein>
    <submittedName>
        <fullName evidence="4">Alpha-amylase</fullName>
    </submittedName>
</protein>
<accession>A0A0P9D9U4</accession>
<dbReference type="InterPro" id="IPR017853">
    <property type="entry name" value="GH"/>
</dbReference>
<organism evidence="4 5">
    <name type="scientific">Kouleothrix aurantiaca</name>
    <dbReference type="NCBI Taxonomy" id="186479"/>
    <lineage>
        <taxon>Bacteria</taxon>
        <taxon>Bacillati</taxon>
        <taxon>Chloroflexota</taxon>
        <taxon>Chloroflexia</taxon>
        <taxon>Chloroflexales</taxon>
        <taxon>Roseiflexineae</taxon>
        <taxon>Roseiflexaceae</taxon>
        <taxon>Kouleothrix</taxon>
    </lineage>
</organism>
<dbReference type="AlphaFoldDB" id="A0A0P9D9U4"/>
<sequence>DQSWALMVYKPGFQAPGWAKNAVIYQIFPDRFRNGRSDNDPKTGDVRYDDPVLRLPWGTLPEGYCRNYAGATTTSCPWRFGAPPNTPATQLETPRGRDYMGGDLKGVDQKLDYLKSLGVNTIYFNPIFDAGSNHGYDTQDYYKIDPYFGTQKDWENLNKHADERDIRIILDGVYNHMSSDSPFFDRYHHYSTVGACESVSSPYRSWFTFHDVAAGTGTCAGSAGANSATYDGWFGFDSIPVLTKTNADVQKYFLTSTDSVAKHWLKAGAEGWRLDVMGDASFPNGYWETFRNVVKTTNSNALIIGELWQKDSTLLRFLRGDRADSTMNYRLRDAVIGLLTPGSFDSKGFGDSGRIIKPSEFAARMLAIREDYSDASFYSLMNLLDSHDTERLRWTLQAYEMARSWDWLAAMCLWQFGTPWATHTYQD</sequence>
<proteinExistence type="predicted"/>
<feature type="non-terminal residue" evidence="4">
    <location>
        <position position="1"/>
    </location>
</feature>
<feature type="domain" description="Glycosyl hydrolase family 13 catalytic" evidence="3">
    <location>
        <begin position="26"/>
        <end position="425"/>
    </location>
</feature>
<feature type="non-terminal residue" evidence="4">
    <location>
        <position position="427"/>
    </location>
</feature>
<dbReference type="Gene3D" id="3.20.20.80">
    <property type="entry name" value="Glycosidases"/>
    <property type="match status" value="1"/>
</dbReference>
<evidence type="ECO:0000313" key="5">
    <source>
        <dbReference type="Proteomes" id="UP000050509"/>
    </source>
</evidence>
<name>A0A0P9D9U4_9CHLR</name>
<evidence type="ECO:0000313" key="4">
    <source>
        <dbReference type="EMBL" id="KPV49304.1"/>
    </source>
</evidence>
<dbReference type="InterPro" id="IPR006047">
    <property type="entry name" value="GH13_cat_dom"/>
</dbReference>
<evidence type="ECO:0000256" key="2">
    <source>
        <dbReference type="ARBA" id="ARBA00023295"/>
    </source>
</evidence>
<comment type="caution">
    <text evidence="4">The sequence shown here is derived from an EMBL/GenBank/DDBJ whole genome shotgun (WGS) entry which is preliminary data.</text>
</comment>
<dbReference type="Proteomes" id="UP000050509">
    <property type="component" value="Unassembled WGS sequence"/>
</dbReference>
<dbReference type="SUPFAM" id="SSF51445">
    <property type="entry name" value="(Trans)glycosidases"/>
    <property type="match status" value="1"/>
</dbReference>
<reference evidence="4 5" key="1">
    <citation type="submission" date="2015-09" db="EMBL/GenBank/DDBJ databases">
        <title>Draft genome sequence of Kouleothrix aurantiaca JCM 19913.</title>
        <authorList>
            <person name="Hemp J."/>
        </authorList>
    </citation>
    <scope>NUCLEOTIDE SEQUENCE [LARGE SCALE GENOMIC DNA]</scope>
    <source>
        <strain evidence="4 5">COM-B</strain>
    </source>
</reference>
<dbReference type="PANTHER" id="PTHR10357:SF210">
    <property type="entry name" value="MALTODEXTRIN GLUCOSIDASE"/>
    <property type="match status" value="1"/>
</dbReference>
<dbReference type="SMART" id="SM00642">
    <property type="entry name" value="Aamy"/>
    <property type="match status" value="1"/>
</dbReference>
<dbReference type="CDD" id="cd11338">
    <property type="entry name" value="AmyAc_CMD"/>
    <property type="match status" value="1"/>
</dbReference>
<gene>
    <name evidence="4" type="ORF">SE17_33415</name>
</gene>
<keyword evidence="1" id="KW-0378">Hydrolase</keyword>
<evidence type="ECO:0000256" key="1">
    <source>
        <dbReference type="ARBA" id="ARBA00022801"/>
    </source>
</evidence>
<dbReference type="EMBL" id="LJCR01002058">
    <property type="protein sequence ID" value="KPV49304.1"/>
    <property type="molecule type" value="Genomic_DNA"/>
</dbReference>
<keyword evidence="2" id="KW-0326">Glycosidase</keyword>
<dbReference type="GO" id="GO:0016798">
    <property type="term" value="F:hydrolase activity, acting on glycosyl bonds"/>
    <property type="evidence" value="ECO:0007669"/>
    <property type="project" value="UniProtKB-KW"/>
</dbReference>
<keyword evidence="5" id="KW-1185">Reference proteome</keyword>